<evidence type="ECO:0000256" key="3">
    <source>
        <dbReference type="ARBA" id="ARBA00023163"/>
    </source>
</evidence>
<feature type="domain" description="Transcriptional regulator LacI/GalR-like sensor" evidence="4">
    <location>
        <begin position="24"/>
        <end position="117"/>
    </location>
</feature>
<evidence type="ECO:0000259" key="4">
    <source>
        <dbReference type="Pfam" id="PF13377"/>
    </source>
</evidence>
<evidence type="ECO:0000313" key="6">
    <source>
        <dbReference type="Proteomes" id="UP000191257"/>
    </source>
</evidence>
<reference evidence="5" key="1">
    <citation type="submission" date="2017-12" db="EMBL/GenBank/DDBJ databases">
        <title>FDA dAtabase for Regulatory Grade micrObial Sequences (FDA-ARGOS): Supporting development and validation of Infectious Disease Dx tests.</title>
        <authorList>
            <person name="Campos J."/>
            <person name="Goldberg B."/>
            <person name="Tallon L."/>
            <person name="Sadzewicz L."/>
            <person name="Sengamalay N."/>
            <person name="Ott S."/>
            <person name="Godinez A."/>
            <person name="Nagaraj S."/>
            <person name="Vyas G."/>
            <person name="Aluvathingal J."/>
            <person name="Nadendla S."/>
            <person name="Geyer C."/>
            <person name="Nandy P."/>
            <person name="Hobson J."/>
            <person name="Sichtig H."/>
        </authorList>
    </citation>
    <scope>NUCLEOTIDE SEQUENCE</scope>
    <source>
        <strain evidence="5">FDAARGOS_252</strain>
        <plasmid evidence="5">unnamed7</plasmid>
    </source>
</reference>
<keyword evidence="5" id="KW-0614">Plasmid</keyword>
<dbReference type="InterPro" id="IPR046335">
    <property type="entry name" value="LacI/GalR-like_sensor"/>
</dbReference>
<protein>
    <recommendedName>
        <fullName evidence="4">Transcriptional regulator LacI/GalR-like sensor domain-containing protein</fullName>
    </recommendedName>
</protein>
<dbReference type="KEGG" id="pye:A6J80_23250"/>
<evidence type="ECO:0000256" key="1">
    <source>
        <dbReference type="ARBA" id="ARBA00023015"/>
    </source>
</evidence>
<accession>A0A1V0GZ88</accession>
<keyword evidence="6" id="KW-1185">Reference proteome</keyword>
<dbReference type="EMBL" id="CP020447">
    <property type="protein sequence ID" value="ARC39185.1"/>
    <property type="molecule type" value="Genomic_DNA"/>
</dbReference>
<dbReference type="Proteomes" id="UP000191257">
    <property type="component" value="Plasmid unnamed7"/>
</dbReference>
<dbReference type="Pfam" id="PF13377">
    <property type="entry name" value="Peripla_BP_3"/>
    <property type="match status" value="1"/>
</dbReference>
<evidence type="ECO:0000256" key="2">
    <source>
        <dbReference type="ARBA" id="ARBA00023125"/>
    </source>
</evidence>
<dbReference type="GO" id="GO:0003677">
    <property type="term" value="F:DNA binding"/>
    <property type="evidence" value="ECO:0007669"/>
    <property type="project" value="UniProtKB-KW"/>
</dbReference>
<keyword evidence="2" id="KW-0238">DNA-binding</keyword>
<dbReference type="SUPFAM" id="SSF53822">
    <property type="entry name" value="Periplasmic binding protein-like I"/>
    <property type="match status" value="1"/>
</dbReference>
<keyword evidence="3" id="KW-0804">Transcription</keyword>
<dbReference type="Gene3D" id="3.40.50.2300">
    <property type="match status" value="1"/>
</dbReference>
<evidence type="ECO:0000313" key="5">
    <source>
        <dbReference type="EMBL" id="ARC39185.1"/>
    </source>
</evidence>
<sequence>MAGRDPALIGHDAFTLEESAALFGRLLDLPQPPDGLICANELGLLGALHALRQRGGEPGRDVDLVSRDGTGMAAYLAVAVIRHLVDMAEVGRLLVQALVARIEQPHAPPVQTVLPGRMQFP</sequence>
<proteinExistence type="predicted"/>
<keyword evidence="1" id="KW-0805">Transcription regulation</keyword>
<organism evidence="5 6">
    <name type="scientific">Paracoccus yeei</name>
    <dbReference type="NCBI Taxonomy" id="147645"/>
    <lineage>
        <taxon>Bacteria</taxon>
        <taxon>Pseudomonadati</taxon>
        <taxon>Pseudomonadota</taxon>
        <taxon>Alphaproteobacteria</taxon>
        <taxon>Rhodobacterales</taxon>
        <taxon>Paracoccaceae</taxon>
        <taxon>Paracoccus</taxon>
    </lineage>
</organism>
<name>A0A1V0GZ88_9RHOB</name>
<geneLocation type="plasmid" evidence="5 6">
    <name>unnamed7</name>
</geneLocation>
<dbReference type="AlphaFoldDB" id="A0A1V0GZ88"/>
<gene>
    <name evidence="5" type="ORF">A6J80_23250</name>
</gene>
<dbReference type="InterPro" id="IPR028082">
    <property type="entry name" value="Peripla_BP_I"/>
</dbReference>
<dbReference type="RefSeq" id="WP_080623406.1">
    <property type="nucleotide sequence ID" value="NZ_CAWMZI010000008.1"/>
</dbReference>